<dbReference type="AlphaFoldDB" id="A0A1M6HM29"/>
<dbReference type="NCBIfam" id="TIGR03696">
    <property type="entry name" value="Rhs_assc_core"/>
    <property type="match status" value="1"/>
</dbReference>
<keyword evidence="1" id="KW-1133">Transmembrane helix</keyword>
<name>A0A1M6HM29_9FLAO</name>
<dbReference type="InterPro" id="IPR022385">
    <property type="entry name" value="Rhs_assc_core"/>
</dbReference>
<organism evidence="2 3">
    <name type="scientific">Cruoricaptor ignavus</name>
    <dbReference type="NCBI Taxonomy" id="1118202"/>
    <lineage>
        <taxon>Bacteria</taxon>
        <taxon>Pseudomonadati</taxon>
        <taxon>Bacteroidota</taxon>
        <taxon>Flavobacteriia</taxon>
        <taxon>Flavobacteriales</taxon>
        <taxon>Weeksellaceae</taxon>
        <taxon>Cruoricaptor</taxon>
    </lineage>
</organism>
<protein>
    <submittedName>
        <fullName evidence="2">RHS repeat-associated core domain-containing protein</fullName>
    </submittedName>
</protein>
<proteinExistence type="predicted"/>
<reference evidence="2 3" key="1">
    <citation type="submission" date="2016-11" db="EMBL/GenBank/DDBJ databases">
        <authorList>
            <person name="Jaros S."/>
            <person name="Januszkiewicz K."/>
            <person name="Wedrychowicz H."/>
        </authorList>
    </citation>
    <scope>NUCLEOTIDE SEQUENCE [LARGE SCALE GENOMIC DNA]</scope>
    <source>
        <strain evidence="2 3">DSM 25479</strain>
    </source>
</reference>
<dbReference type="PANTHER" id="PTHR32305:SF15">
    <property type="entry name" value="PROTEIN RHSA-RELATED"/>
    <property type="match status" value="1"/>
</dbReference>
<dbReference type="InterPro" id="IPR050708">
    <property type="entry name" value="T6SS_VgrG/RHS"/>
</dbReference>
<dbReference type="PANTHER" id="PTHR32305">
    <property type="match status" value="1"/>
</dbReference>
<evidence type="ECO:0000313" key="3">
    <source>
        <dbReference type="Proteomes" id="UP000184335"/>
    </source>
</evidence>
<dbReference type="OrthoDB" id="6225685at2"/>
<evidence type="ECO:0000313" key="2">
    <source>
        <dbReference type="EMBL" id="SHJ23239.1"/>
    </source>
</evidence>
<keyword evidence="1" id="KW-0812">Transmembrane</keyword>
<sequence>MRQMATYGGNFAADGEGRFTKYYSEDGSFEVTRNNQTGEEKHILYIGGSPYEANIVYLKNYKESSGSYKFLHKDYLGSILAISDEAGNKVEQRHYDAWGNLTHLQVNGGAILTDENQIRDFLSNGGLLLDRGYTSHEHFAEVGLIHMNGRLYDPLLRRFLNADENIQDMFNTQNYNKYGYVLNNPLMFNDPSGEFIFAIFAALPLFWGTVATAAVIGAAIGVGMYMIQAAITGNWSWGGLAKSFFVGALTGAVSGALGQVFTAGGFWATVGNGALAGAGSGGITSVINGQNFFEGIIKGAVIGGAIGAVSYGLGKLFNDTNGNQPVSEVKREDVLTSTSSGSGDAQKYSYGTMKEFEKGYGGLGNHGVEHYYLKTPNGYAVAQDNSFYKMNFWDKIGVNGQRATGDVLGVTVGKNIYLPKAAFASKSLLTEVVTHETGHVILNSSSLSSLANTATSNMGKYSRILDNYGHISIRKMTIELFNKNRWLTPNWYIPAQYFYGAKPSLDKLLLPLIKSFKF</sequence>
<evidence type="ECO:0000256" key="1">
    <source>
        <dbReference type="SAM" id="Phobius"/>
    </source>
</evidence>
<feature type="transmembrane region" description="Helical" evidence="1">
    <location>
        <begin position="195"/>
        <end position="227"/>
    </location>
</feature>
<dbReference type="Gene3D" id="2.180.10.10">
    <property type="entry name" value="RHS repeat-associated core"/>
    <property type="match status" value="1"/>
</dbReference>
<accession>A0A1M6HM29</accession>
<dbReference type="Proteomes" id="UP000184335">
    <property type="component" value="Unassembled WGS sequence"/>
</dbReference>
<keyword evidence="3" id="KW-1185">Reference proteome</keyword>
<dbReference type="STRING" id="1118202.SAMN05443429_1144"/>
<keyword evidence="1" id="KW-0472">Membrane</keyword>
<gene>
    <name evidence="2" type="ORF">SAMN05443429_1144</name>
</gene>
<dbReference type="EMBL" id="FQYI01000014">
    <property type="protein sequence ID" value="SHJ23239.1"/>
    <property type="molecule type" value="Genomic_DNA"/>
</dbReference>